<dbReference type="InParanoid" id="A0A1J7I5G5"/>
<keyword evidence="1" id="KW-1133">Transmembrane helix</keyword>
<evidence type="ECO:0000256" key="1">
    <source>
        <dbReference type="SAM" id="Phobius"/>
    </source>
</evidence>
<keyword evidence="1" id="KW-0472">Membrane</keyword>
<keyword evidence="3" id="KW-1185">Reference proteome</keyword>
<reference evidence="2 3" key="1">
    <citation type="submission" date="2016-10" db="EMBL/GenBank/DDBJ databases">
        <title>Draft genome sequence of Coniochaeta ligniaria NRRL30616, a lignocellulolytic fungus for bioabatement of inhibitors in plant biomass hydrolysates.</title>
        <authorList>
            <consortium name="DOE Joint Genome Institute"/>
            <person name="Jimenez D.J."/>
            <person name="Hector R.E."/>
            <person name="Riley R."/>
            <person name="Sun H."/>
            <person name="Grigoriev I.V."/>
            <person name="Van Elsas J.D."/>
            <person name="Nichols N.N."/>
        </authorList>
    </citation>
    <scope>NUCLEOTIDE SEQUENCE [LARGE SCALE GENOMIC DNA]</scope>
    <source>
        <strain evidence="2 3">NRRL 30616</strain>
    </source>
</reference>
<dbReference type="AlphaFoldDB" id="A0A1J7I5G5"/>
<feature type="transmembrane region" description="Helical" evidence="1">
    <location>
        <begin position="95"/>
        <end position="112"/>
    </location>
</feature>
<protein>
    <submittedName>
        <fullName evidence="2">Uncharacterized protein</fullName>
    </submittedName>
</protein>
<dbReference type="OrthoDB" id="73875at2759"/>
<dbReference type="Proteomes" id="UP000182658">
    <property type="component" value="Unassembled WGS sequence"/>
</dbReference>
<evidence type="ECO:0000313" key="3">
    <source>
        <dbReference type="Proteomes" id="UP000182658"/>
    </source>
</evidence>
<keyword evidence="1" id="KW-0812">Transmembrane</keyword>
<dbReference type="EMBL" id="KV875112">
    <property type="protein sequence ID" value="OIW22603.1"/>
    <property type="molecule type" value="Genomic_DNA"/>
</dbReference>
<sequence>MRPKLDIADGTSLMAFMVQSSVDAMEGIKKMGDKIDDEKEKNLILLILTAFLMIIPGIGELVIPAELANLARIMAIGAEAANAALDIYQVVQDPSSAPLAVFGILLGGLSLLKAPKMFGDAATAKRAMKAGDLAKLGDTVKNGVQRVNSLTKTCKLL</sequence>
<name>A0A1J7I5G5_9PEZI</name>
<proteinExistence type="predicted"/>
<organism evidence="2 3">
    <name type="scientific">Coniochaeta ligniaria NRRL 30616</name>
    <dbReference type="NCBI Taxonomy" id="1408157"/>
    <lineage>
        <taxon>Eukaryota</taxon>
        <taxon>Fungi</taxon>
        <taxon>Dikarya</taxon>
        <taxon>Ascomycota</taxon>
        <taxon>Pezizomycotina</taxon>
        <taxon>Sordariomycetes</taxon>
        <taxon>Sordariomycetidae</taxon>
        <taxon>Coniochaetales</taxon>
        <taxon>Coniochaetaceae</taxon>
        <taxon>Coniochaeta</taxon>
    </lineage>
</organism>
<gene>
    <name evidence="2" type="ORF">CONLIGDRAFT_638216</name>
</gene>
<evidence type="ECO:0000313" key="2">
    <source>
        <dbReference type="EMBL" id="OIW22603.1"/>
    </source>
</evidence>
<feature type="transmembrane region" description="Helical" evidence="1">
    <location>
        <begin position="43"/>
        <end position="63"/>
    </location>
</feature>
<dbReference type="STRING" id="1408157.A0A1J7I5G5"/>
<accession>A0A1J7I5G5</accession>